<feature type="domain" description="Integrase catalytic" evidence="3">
    <location>
        <begin position="1"/>
        <end position="136"/>
    </location>
</feature>
<name>A0A811L613_9BILA</name>
<accession>A0A811L613</accession>
<dbReference type="InterPro" id="IPR012337">
    <property type="entry name" value="RNaseH-like_sf"/>
</dbReference>
<feature type="region of interest" description="Disordered" evidence="2">
    <location>
        <begin position="227"/>
        <end position="306"/>
    </location>
</feature>
<dbReference type="FunFam" id="3.30.420.10:FF:000063">
    <property type="entry name" value="Retrovirus-related Pol polyprotein from transposon 297-like Protein"/>
    <property type="match status" value="1"/>
</dbReference>
<dbReference type="OrthoDB" id="5832102at2759"/>
<dbReference type="EMBL" id="CAJFCW020000005">
    <property type="protein sequence ID" value="CAG9118562.1"/>
    <property type="molecule type" value="Genomic_DNA"/>
</dbReference>
<evidence type="ECO:0000313" key="4">
    <source>
        <dbReference type="EMBL" id="CAD5223712.1"/>
    </source>
</evidence>
<dbReference type="InterPro" id="IPR036397">
    <property type="entry name" value="RNaseH_sf"/>
</dbReference>
<proteinExistence type="predicted"/>
<organism evidence="4 5">
    <name type="scientific">Bursaphelenchus okinawaensis</name>
    <dbReference type="NCBI Taxonomy" id="465554"/>
    <lineage>
        <taxon>Eukaryota</taxon>
        <taxon>Metazoa</taxon>
        <taxon>Ecdysozoa</taxon>
        <taxon>Nematoda</taxon>
        <taxon>Chromadorea</taxon>
        <taxon>Rhabditida</taxon>
        <taxon>Tylenchina</taxon>
        <taxon>Tylenchomorpha</taxon>
        <taxon>Aphelenchoidea</taxon>
        <taxon>Aphelenchoididae</taxon>
        <taxon>Bursaphelenchus</taxon>
    </lineage>
</organism>
<dbReference type="Proteomes" id="UP000783686">
    <property type="component" value="Unassembled WGS sequence"/>
</dbReference>
<evidence type="ECO:0000313" key="5">
    <source>
        <dbReference type="Proteomes" id="UP000614601"/>
    </source>
</evidence>
<dbReference type="SUPFAM" id="SSF53098">
    <property type="entry name" value="Ribonuclease H-like"/>
    <property type="match status" value="1"/>
</dbReference>
<dbReference type="Pfam" id="PF00665">
    <property type="entry name" value="rve"/>
    <property type="match status" value="1"/>
</dbReference>
<dbReference type="Proteomes" id="UP000614601">
    <property type="component" value="Unassembled WGS sequence"/>
</dbReference>
<gene>
    <name evidence="4" type="ORF">BOKJ2_LOCUS10482</name>
</gene>
<dbReference type="PANTHER" id="PTHR37984:SF5">
    <property type="entry name" value="PROTEIN NYNRIN-LIKE"/>
    <property type="match status" value="1"/>
</dbReference>
<sequence>MGNYWLVVVDSYTKWCEIHPMTKITSKALITKLRQLFATFGIPEQVVSDNGRQFTSTEFKNFCLSNGIQHLFSPPDKQSCNGQAERFVGSFKMAMNKAVGESGSALDKANRWLFQYRLTPHPATGMAPANLMFGRQIRSRLDLLPRTPRKVPREEQIQVQKYTATALKNANKATKPRQFNVDDFVYARMYNSGTVKWIEGRIDSFDGTKIALVVTDSGIIRRHVDQLKHRHGPSGDADSSPQIPMFIPQNNGGGGNNEVPDIPEGSDSLPGSVNGDVLNGGGAAENNTRELNPEAGNLSGNSARRSSLGRLLEGTSAGRIKRHVAPPVRLSYDKDGKQISTAANLHYLKIENEVSINPHSVDPFEKSVSLSNGQFVVNMRCNCCKKVLKCTNVEGCRKAKQNQAKEEEPRRLLSLSPLRGDCSTNSRDSGRRSRSRLGRLNKPDSSETSPKRYVIVPRTSVSLVHDAKIPVSAESAEQISDSKAAKSQIELLQQQLDALKTQLQDQEIKPARPRIVFEDRPGCSRQ</sequence>
<dbReference type="PANTHER" id="PTHR37984">
    <property type="entry name" value="PROTEIN CBG26694"/>
    <property type="match status" value="1"/>
</dbReference>
<reference evidence="4" key="1">
    <citation type="submission" date="2020-09" db="EMBL/GenBank/DDBJ databases">
        <authorList>
            <person name="Kikuchi T."/>
        </authorList>
    </citation>
    <scope>NUCLEOTIDE SEQUENCE</scope>
    <source>
        <strain evidence="4">SH1</strain>
    </source>
</reference>
<dbReference type="EMBL" id="CAJFDH010000005">
    <property type="protein sequence ID" value="CAD5223712.1"/>
    <property type="molecule type" value="Genomic_DNA"/>
</dbReference>
<evidence type="ECO:0000259" key="3">
    <source>
        <dbReference type="PROSITE" id="PS50994"/>
    </source>
</evidence>
<dbReference type="InterPro" id="IPR050951">
    <property type="entry name" value="Retrovirus_Pol_polyprotein"/>
</dbReference>
<protein>
    <recommendedName>
        <fullName evidence="3">Integrase catalytic domain-containing protein</fullName>
    </recommendedName>
</protein>
<dbReference type="PROSITE" id="PS50994">
    <property type="entry name" value="INTEGRASE"/>
    <property type="match status" value="1"/>
</dbReference>
<evidence type="ECO:0000256" key="2">
    <source>
        <dbReference type="SAM" id="MobiDB-lite"/>
    </source>
</evidence>
<feature type="coiled-coil region" evidence="1">
    <location>
        <begin position="482"/>
        <end position="509"/>
    </location>
</feature>
<dbReference type="GO" id="GO:0015074">
    <property type="term" value="P:DNA integration"/>
    <property type="evidence" value="ECO:0007669"/>
    <property type="project" value="InterPro"/>
</dbReference>
<keyword evidence="5" id="KW-1185">Reference proteome</keyword>
<dbReference type="Gene3D" id="3.30.420.10">
    <property type="entry name" value="Ribonuclease H-like superfamily/Ribonuclease H"/>
    <property type="match status" value="1"/>
</dbReference>
<evidence type="ECO:0000256" key="1">
    <source>
        <dbReference type="SAM" id="Coils"/>
    </source>
</evidence>
<feature type="region of interest" description="Disordered" evidence="2">
    <location>
        <begin position="398"/>
        <end position="452"/>
    </location>
</feature>
<dbReference type="AlphaFoldDB" id="A0A811L613"/>
<comment type="caution">
    <text evidence="4">The sequence shown here is derived from an EMBL/GenBank/DDBJ whole genome shotgun (WGS) entry which is preliminary data.</text>
</comment>
<dbReference type="GO" id="GO:0003676">
    <property type="term" value="F:nucleic acid binding"/>
    <property type="evidence" value="ECO:0007669"/>
    <property type="project" value="InterPro"/>
</dbReference>
<keyword evidence="1" id="KW-0175">Coiled coil</keyword>
<dbReference type="InterPro" id="IPR001584">
    <property type="entry name" value="Integrase_cat-core"/>
</dbReference>